<keyword evidence="2" id="KW-1133">Transmembrane helix</keyword>
<accession>A0A1M8A9N2</accession>
<feature type="transmembrane region" description="Helical" evidence="2">
    <location>
        <begin position="106"/>
        <end position="124"/>
    </location>
</feature>
<evidence type="ECO:0000313" key="4">
    <source>
        <dbReference type="EMBL" id="SHO79160.1"/>
    </source>
</evidence>
<protein>
    <submittedName>
        <fullName evidence="4">Uncharacterized protein</fullName>
    </submittedName>
</protein>
<name>A0A1M8A9N2_MALS4</name>
<keyword evidence="5" id="KW-1185">Reference proteome</keyword>
<proteinExistence type="predicted"/>
<feature type="signal peptide" evidence="3">
    <location>
        <begin position="1"/>
        <end position="19"/>
    </location>
</feature>
<keyword evidence="2" id="KW-0812">Transmembrane</keyword>
<evidence type="ECO:0000256" key="3">
    <source>
        <dbReference type="SAM" id="SignalP"/>
    </source>
</evidence>
<dbReference type="OrthoDB" id="10454226at2759"/>
<dbReference type="Proteomes" id="UP000186303">
    <property type="component" value="Chromosome 5"/>
</dbReference>
<keyword evidence="3" id="KW-0732">Signal</keyword>
<feature type="chain" id="PRO_5012568343" evidence="3">
    <location>
        <begin position="20"/>
        <end position="125"/>
    </location>
</feature>
<evidence type="ECO:0000313" key="5">
    <source>
        <dbReference type="Proteomes" id="UP000186303"/>
    </source>
</evidence>
<reference evidence="5" key="1">
    <citation type="journal article" date="2017" name="Nucleic Acids Res.">
        <title>Proteogenomics produces comprehensive and highly accurate protein-coding gene annotation in a complete genome assembly of Malassezia sympodialis.</title>
        <authorList>
            <person name="Zhu Y."/>
            <person name="Engstroem P.G."/>
            <person name="Tellgren-Roth C."/>
            <person name="Baudo C.D."/>
            <person name="Kennell J.C."/>
            <person name="Sun S."/>
            <person name="Billmyre R.B."/>
            <person name="Schroeder M.S."/>
            <person name="Andersson A."/>
            <person name="Holm T."/>
            <person name="Sigurgeirsson B."/>
            <person name="Wu G."/>
            <person name="Sankaranarayanan S.R."/>
            <person name="Siddharthan R."/>
            <person name="Sanyal K."/>
            <person name="Lundeberg J."/>
            <person name="Nystedt B."/>
            <person name="Boekhout T."/>
            <person name="Dawson T.L. Jr."/>
            <person name="Heitman J."/>
            <person name="Scheynius A."/>
            <person name="Lehtioe J."/>
        </authorList>
    </citation>
    <scope>NUCLEOTIDE SEQUENCE [LARGE SCALE GENOMIC DNA]</scope>
    <source>
        <strain evidence="5">ATCC 42132</strain>
    </source>
</reference>
<organism evidence="4 5">
    <name type="scientific">Malassezia sympodialis (strain ATCC 42132)</name>
    <name type="common">Atopic eczema-associated yeast</name>
    <dbReference type="NCBI Taxonomy" id="1230383"/>
    <lineage>
        <taxon>Eukaryota</taxon>
        <taxon>Fungi</taxon>
        <taxon>Dikarya</taxon>
        <taxon>Basidiomycota</taxon>
        <taxon>Ustilaginomycotina</taxon>
        <taxon>Malasseziomycetes</taxon>
        <taxon>Malasseziales</taxon>
        <taxon>Malasseziaceae</taxon>
        <taxon>Malassezia</taxon>
    </lineage>
</organism>
<dbReference type="EMBL" id="LT671825">
    <property type="protein sequence ID" value="SHO79160.1"/>
    <property type="molecule type" value="Genomic_DNA"/>
</dbReference>
<sequence>MRAVFVAAFLWTLVAYVYATQTTMAEPTSVLDKRQAVGGAALGGGGGQPDDLQTESLQSISGYTPPASSTTPTPSNFKSGKILQPSEINGYDDAIRFAKSPATVNTISLSMFGLVAVVVGGVVLL</sequence>
<keyword evidence="2" id="KW-0472">Membrane</keyword>
<feature type="region of interest" description="Disordered" evidence="1">
    <location>
        <begin position="41"/>
        <end position="80"/>
    </location>
</feature>
<gene>
    <name evidence="4" type="ORF">MSYG_3509</name>
</gene>
<feature type="compositionally biased region" description="Low complexity" evidence="1">
    <location>
        <begin position="64"/>
        <end position="75"/>
    </location>
</feature>
<evidence type="ECO:0000256" key="1">
    <source>
        <dbReference type="SAM" id="MobiDB-lite"/>
    </source>
</evidence>
<dbReference type="VEuPathDB" id="FungiDB:MSYG_3509"/>
<evidence type="ECO:0000256" key="2">
    <source>
        <dbReference type="SAM" id="Phobius"/>
    </source>
</evidence>
<dbReference type="AlphaFoldDB" id="A0A1M8A9N2"/>